<evidence type="ECO:0000313" key="1">
    <source>
        <dbReference type="EMBL" id="MBX52935.1"/>
    </source>
</evidence>
<organism evidence="1">
    <name type="scientific">Rhizophora mucronata</name>
    <name type="common">Asiatic mangrove</name>
    <dbReference type="NCBI Taxonomy" id="61149"/>
    <lineage>
        <taxon>Eukaryota</taxon>
        <taxon>Viridiplantae</taxon>
        <taxon>Streptophyta</taxon>
        <taxon>Embryophyta</taxon>
        <taxon>Tracheophyta</taxon>
        <taxon>Spermatophyta</taxon>
        <taxon>Magnoliopsida</taxon>
        <taxon>eudicotyledons</taxon>
        <taxon>Gunneridae</taxon>
        <taxon>Pentapetalae</taxon>
        <taxon>rosids</taxon>
        <taxon>fabids</taxon>
        <taxon>Malpighiales</taxon>
        <taxon>Rhizophoraceae</taxon>
        <taxon>Rhizophora</taxon>
    </lineage>
</organism>
<sequence length="36" mass="4252">MGQLKTSRELASICYLKVENKYNFNHEQSSCIKLFK</sequence>
<reference evidence="1" key="1">
    <citation type="submission" date="2018-02" db="EMBL/GenBank/DDBJ databases">
        <title>Rhizophora mucronata_Transcriptome.</title>
        <authorList>
            <person name="Meera S.P."/>
            <person name="Sreeshan A."/>
            <person name="Augustine A."/>
        </authorList>
    </citation>
    <scope>NUCLEOTIDE SEQUENCE</scope>
    <source>
        <tissue evidence="1">Leaf</tissue>
    </source>
</reference>
<dbReference type="AlphaFoldDB" id="A0A2P2PDX8"/>
<dbReference type="EMBL" id="GGEC01072451">
    <property type="protein sequence ID" value="MBX52935.1"/>
    <property type="molecule type" value="Transcribed_RNA"/>
</dbReference>
<protein>
    <submittedName>
        <fullName evidence="1">Uncharacterized protein</fullName>
    </submittedName>
</protein>
<name>A0A2P2PDX8_RHIMU</name>
<accession>A0A2P2PDX8</accession>
<proteinExistence type="predicted"/>